<accession>A0A938BKW6</accession>
<dbReference type="Pfam" id="PF05742">
    <property type="entry name" value="TANGO2"/>
    <property type="match status" value="1"/>
</dbReference>
<feature type="non-terminal residue" evidence="1">
    <location>
        <position position="132"/>
    </location>
</feature>
<gene>
    <name evidence="1" type="ORF">FJZ00_05865</name>
</gene>
<organism evidence="1 2">
    <name type="scientific">Candidatus Tanganyikabacteria bacterium</name>
    <dbReference type="NCBI Taxonomy" id="2961651"/>
    <lineage>
        <taxon>Bacteria</taxon>
        <taxon>Bacillati</taxon>
        <taxon>Candidatus Sericytochromatia</taxon>
        <taxon>Candidatus Tanganyikabacteria</taxon>
    </lineage>
</organism>
<dbReference type="InterPro" id="IPR008551">
    <property type="entry name" value="TANGO2"/>
</dbReference>
<dbReference type="Proteomes" id="UP000703893">
    <property type="component" value="Unassembled WGS sequence"/>
</dbReference>
<dbReference type="EMBL" id="VGJX01000284">
    <property type="protein sequence ID" value="MBM3274656.1"/>
    <property type="molecule type" value="Genomic_DNA"/>
</dbReference>
<proteinExistence type="predicted"/>
<reference evidence="1 2" key="1">
    <citation type="submission" date="2019-03" db="EMBL/GenBank/DDBJ databases">
        <title>Lake Tanganyika Metagenome-Assembled Genomes (MAGs).</title>
        <authorList>
            <person name="Tran P."/>
        </authorList>
    </citation>
    <scope>NUCLEOTIDE SEQUENCE [LARGE SCALE GENOMIC DNA]</scope>
    <source>
        <strain evidence="1">K_DeepCast_65m_m2_236</strain>
    </source>
</reference>
<evidence type="ECO:0000313" key="1">
    <source>
        <dbReference type="EMBL" id="MBM3274656.1"/>
    </source>
</evidence>
<dbReference type="PANTHER" id="PTHR17985:SF8">
    <property type="entry name" value="TRANSPORT AND GOLGI ORGANIZATION PROTEIN 2 HOMOLOG"/>
    <property type="match status" value="1"/>
</dbReference>
<dbReference type="PANTHER" id="PTHR17985">
    <property type="entry name" value="SER/THR-RICH PROTEIN T10 IN DGCR REGION"/>
    <property type="match status" value="1"/>
</dbReference>
<evidence type="ECO:0000313" key="2">
    <source>
        <dbReference type="Proteomes" id="UP000703893"/>
    </source>
</evidence>
<name>A0A938BKW6_9BACT</name>
<comment type="caution">
    <text evidence="1">The sequence shown here is derived from an EMBL/GenBank/DDBJ whole genome shotgun (WGS) entry which is preliminary data.</text>
</comment>
<protein>
    <submittedName>
        <fullName evidence="1">NRDE family protein</fullName>
    </submittedName>
</protein>
<dbReference type="AlphaFoldDB" id="A0A938BKW6"/>
<sequence>MCLLVALFKQIPGYPLVVAANRDEFLERPAVPMAVLQDTGPRILGGRDELAGGTWLAVNEHGLIAALTNFPSPTRDPARRSRGELPIALASHRDAKTAAAAFAQAYRPADYNPAWILVGDRESLFYIDFTQG</sequence>